<organism evidence="1 2">
    <name type="scientific">Ixodes persulcatus</name>
    <name type="common">Taiga tick</name>
    <dbReference type="NCBI Taxonomy" id="34615"/>
    <lineage>
        <taxon>Eukaryota</taxon>
        <taxon>Metazoa</taxon>
        <taxon>Ecdysozoa</taxon>
        <taxon>Arthropoda</taxon>
        <taxon>Chelicerata</taxon>
        <taxon>Arachnida</taxon>
        <taxon>Acari</taxon>
        <taxon>Parasitiformes</taxon>
        <taxon>Ixodida</taxon>
        <taxon>Ixodoidea</taxon>
        <taxon>Ixodidae</taxon>
        <taxon>Ixodinae</taxon>
        <taxon>Ixodes</taxon>
    </lineage>
</organism>
<name>A0AC60Q906_IXOPE</name>
<sequence length="725" mass="77335">MTFRCRWMSPARVGRNRAPQLVDTPPEVTVFSGQSFRLNLVGADPDGTQSFFRLAMATANVSLSHDGQLSGQLYTSRNSSRQFDVVLFDECDRETNVRIEVTVLACPCLNGGTCETWSTAEAPVYDAVYCTCLRDFTGRRCEVLVNPCYSNPCFNGRCIAQSSGIFHCACPEDTTGFGNIDDGHSTPYYASYNINIDNRCNINNYNINDHNTNDGCYFHSWEEPITDIAVSGARLQRTLAYPNPCQNGGQCQLTGPVYFRCHCDWGFTAIPVSSSQYHAGSALFEGGSDNTRGFSSNGSSAGFVQTIPSAEITASYFSSSISSTGVQPPYMSPGFLGELTPSFIAGFPPFSSSLASGFSQVERFSLFFAGPAAYGTPIVSQGFFTHGAQGFVQGLPPPTDMAPIYMTGFTAFDTASSFVPAIAAPELSASYYIGVPFQVTPENLEPTDFSVEFPGTYFAWDMLAAETIYVSDGPQAEGRVISDGFTNPTTAESSTAHVEPTPTMSTASKTLVLMARTKRTRSVFLKASADCILRDLLKGLVDSIPETAYANATSNDIREVSTPEVETPQQPKSNAGYPDGNTGLQRAKCAPLPSGDPGNGAEDSVQKLDGSSASKDTECLNGGVLTSVGSCKCSVGYTGDHCESEMCAKDCKNGGTCVSHDKCSCAEGWEGGWCEEAKCEPPCVNGGSCLEPNKCVCPPGSSGGDCSVTSQGRLHAHCPIGHSDH</sequence>
<dbReference type="Proteomes" id="UP000805193">
    <property type="component" value="Unassembled WGS sequence"/>
</dbReference>
<dbReference type="EMBL" id="JABSTQ010009338">
    <property type="protein sequence ID" value="KAG0430276.1"/>
    <property type="molecule type" value="Genomic_DNA"/>
</dbReference>
<comment type="caution">
    <text evidence="1">The sequence shown here is derived from an EMBL/GenBank/DDBJ whole genome shotgun (WGS) entry which is preliminary data.</text>
</comment>
<keyword evidence="2" id="KW-1185">Reference proteome</keyword>
<proteinExistence type="predicted"/>
<protein>
    <submittedName>
        <fullName evidence="1">Uncharacterized protein</fullName>
    </submittedName>
</protein>
<evidence type="ECO:0000313" key="1">
    <source>
        <dbReference type="EMBL" id="KAG0430276.1"/>
    </source>
</evidence>
<accession>A0AC60Q906</accession>
<gene>
    <name evidence="1" type="ORF">HPB47_022837</name>
</gene>
<reference evidence="1 2" key="1">
    <citation type="journal article" date="2020" name="Cell">
        <title>Large-Scale Comparative Analyses of Tick Genomes Elucidate Their Genetic Diversity and Vector Capacities.</title>
        <authorList>
            <consortium name="Tick Genome and Microbiome Consortium (TIGMIC)"/>
            <person name="Jia N."/>
            <person name="Wang J."/>
            <person name="Shi W."/>
            <person name="Du L."/>
            <person name="Sun Y."/>
            <person name="Zhan W."/>
            <person name="Jiang J.F."/>
            <person name="Wang Q."/>
            <person name="Zhang B."/>
            <person name="Ji P."/>
            <person name="Bell-Sakyi L."/>
            <person name="Cui X.M."/>
            <person name="Yuan T.T."/>
            <person name="Jiang B.G."/>
            <person name="Yang W.F."/>
            <person name="Lam T.T."/>
            <person name="Chang Q.C."/>
            <person name="Ding S.J."/>
            <person name="Wang X.J."/>
            <person name="Zhu J.G."/>
            <person name="Ruan X.D."/>
            <person name="Zhao L."/>
            <person name="Wei J.T."/>
            <person name="Ye R.Z."/>
            <person name="Que T.C."/>
            <person name="Du C.H."/>
            <person name="Zhou Y.H."/>
            <person name="Cheng J.X."/>
            <person name="Dai P.F."/>
            <person name="Guo W.B."/>
            <person name="Han X.H."/>
            <person name="Huang E.J."/>
            <person name="Li L.F."/>
            <person name="Wei W."/>
            <person name="Gao Y.C."/>
            <person name="Liu J.Z."/>
            <person name="Shao H.Z."/>
            <person name="Wang X."/>
            <person name="Wang C.C."/>
            <person name="Yang T.C."/>
            <person name="Huo Q.B."/>
            <person name="Li W."/>
            <person name="Chen H.Y."/>
            <person name="Chen S.E."/>
            <person name="Zhou L.G."/>
            <person name="Ni X.B."/>
            <person name="Tian J.H."/>
            <person name="Sheng Y."/>
            <person name="Liu T."/>
            <person name="Pan Y.S."/>
            <person name="Xia L.Y."/>
            <person name="Li J."/>
            <person name="Zhao F."/>
            <person name="Cao W.C."/>
        </authorList>
    </citation>
    <scope>NUCLEOTIDE SEQUENCE [LARGE SCALE GENOMIC DNA]</scope>
    <source>
        <strain evidence="1">Iper-2018</strain>
    </source>
</reference>
<evidence type="ECO:0000313" key="2">
    <source>
        <dbReference type="Proteomes" id="UP000805193"/>
    </source>
</evidence>